<evidence type="ECO:0000256" key="2">
    <source>
        <dbReference type="SAM" id="Phobius"/>
    </source>
</evidence>
<comment type="similarity">
    <text evidence="1">Belongs to the LytR/CpsA/Psr (LCP) family.</text>
</comment>
<dbReference type="Pfam" id="PF03816">
    <property type="entry name" value="LytR_cpsA_psr"/>
    <property type="match status" value="1"/>
</dbReference>
<dbReference type="PANTHER" id="PTHR33392">
    <property type="entry name" value="POLYISOPRENYL-TEICHOIC ACID--PEPTIDOGLYCAN TEICHOIC ACID TRANSFERASE TAGU"/>
    <property type="match status" value="1"/>
</dbReference>
<keyword evidence="2" id="KW-1133">Transmembrane helix</keyword>
<dbReference type="Proteomes" id="UP000824031">
    <property type="component" value="Unassembled WGS sequence"/>
</dbReference>
<gene>
    <name evidence="4" type="ORF">H9810_00295</name>
</gene>
<feature type="transmembrane region" description="Helical" evidence="2">
    <location>
        <begin position="29"/>
        <end position="48"/>
    </location>
</feature>
<dbReference type="EMBL" id="DXBO01000009">
    <property type="protein sequence ID" value="HIZ47145.1"/>
    <property type="molecule type" value="Genomic_DNA"/>
</dbReference>
<dbReference type="Gene3D" id="3.40.630.190">
    <property type="entry name" value="LCP protein"/>
    <property type="match status" value="1"/>
</dbReference>
<dbReference type="AlphaFoldDB" id="A0A9D2F0Y4"/>
<name>A0A9D2F0Y4_9FIRM</name>
<dbReference type="PANTHER" id="PTHR33392:SF6">
    <property type="entry name" value="POLYISOPRENYL-TEICHOIC ACID--PEPTIDOGLYCAN TEICHOIC ACID TRANSFERASE TAGU"/>
    <property type="match status" value="1"/>
</dbReference>
<feature type="domain" description="Cell envelope-related transcriptional attenuator" evidence="3">
    <location>
        <begin position="142"/>
        <end position="298"/>
    </location>
</feature>
<evidence type="ECO:0000313" key="5">
    <source>
        <dbReference type="Proteomes" id="UP000824031"/>
    </source>
</evidence>
<keyword evidence="2" id="KW-0812">Transmembrane</keyword>
<evidence type="ECO:0000313" key="4">
    <source>
        <dbReference type="EMBL" id="HIZ47145.1"/>
    </source>
</evidence>
<dbReference type="NCBIfam" id="TIGR00350">
    <property type="entry name" value="lytR_cpsA_psr"/>
    <property type="match status" value="1"/>
</dbReference>
<evidence type="ECO:0000259" key="3">
    <source>
        <dbReference type="Pfam" id="PF03816"/>
    </source>
</evidence>
<protein>
    <submittedName>
        <fullName evidence="4">LCP family protein</fullName>
    </submittedName>
</protein>
<reference evidence="4" key="2">
    <citation type="submission" date="2021-04" db="EMBL/GenBank/DDBJ databases">
        <authorList>
            <person name="Gilroy R."/>
        </authorList>
    </citation>
    <scope>NUCLEOTIDE SEQUENCE</scope>
    <source>
        <strain evidence="4">3436</strain>
    </source>
</reference>
<accession>A0A9D2F0Y4</accession>
<comment type="caution">
    <text evidence="4">The sequence shown here is derived from an EMBL/GenBank/DDBJ whole genome shotgun (WGS) entry which is preliminary data.</text>
</comment>
<evidence type="ECO:0000256" key="1">
    <source>
        <dbReference type="ARBA" id="ARBA00006068"/>
    </source>
</evidence>
<proteinExistence type="inferred from homology"/>
<keyword evidence="2" id="KW-0472">Membrane</keyword>
<organism evidence="4 5">
    <name type="scientific">Candidatus Gemmiger excrementavium</name>
    <dbReference type="NCBI Taxonomy" id="2838608"/>
    <lineage>
        <taxon>Bacteria</taxon>
        <taxon>Bacillati</taxon>
        <taxon>Bacillota</taxon>
        <taxon>Clostridia</taxon>
        <taxon>Eubacteriales</taxon>
        <taxon>Gemmiger</taxon>
    </lineage>
</organism>
<dbReference type="InterPro" id="IPR050922">
    <property type="entry name" value="LytR/CpsA/Psr_CW_biosynth"/>
</dbReference>
<sequence length="788" mass="86244">MNTTEEQKKKGIFTVLGDRFGKLPRWGKVLSVLGVLVVVLAVAGFAYVNGKLDLLRYSDGTIDGIGTIDADEDQDLDGTGLVHNNGEMEMPEGSPFSDEDVLNILLIGTDERTEAVNDADAFTHLNQLDGTEDTTEFSEDARADTLILVSLNIRDHTIRLVSIERGTGVPILLDGYEGEYDWITHTFRYGGAKLAMDTVEDCFNVQVDHYVRVNFNSFVQIVDAVGGVDIEITELEAKALNWEVPSNSMLIVNKVEPGLNHFDGYTALQYARLRKIDNDWKRIERQRTVIKAVLDQVKNASVVELDNLLNTVLPLVQTNFTKSEITALLVQLPGFLGAEVEQMSMPLQGTYGVRTGMDNRLMYDPDWAVNIKALQDFLYNGKTAEEVIAATPETAAAATAETAEPAVDAWDREIDPTDQYFMQNLHSVDLEYPLSVSDFGSSDYQLFMVGQGGSRDADVQQAMVQYLAAQGVRTVALPCGAAAGILLDDYLQTGHTASLEQYLDTLPADGRADQRDVWQSLYAVYPGALHVVGLGADDTQAVTAHAMSVLLRSCYTYPEEEIIAAVEGMNSGNVRNAVYWFRAAMQQYPRQMQRYLGDGYTVALRLYQGLQGSVNTGAGEDLAAYDLRRAVEENPDTRMIVFADTDAVLRTGDSLADAMEQLLRENAEPAQETGEPQMAESAAAETERPLVCSIAVAYGEWGYDGTYTPEEGDTRWNADTMAARLGEYATPGKDLLLALDGEDSPLTEGKALLQGSDTAPAGTVQKLLVLSTDNKVQHSTPESGMEAE</sequence>
<dbReference type="InterPro" id="IPR004474">
    <property type="entry name" value="LytR_CpsA_psr"/>
</dbReference>
<reference evidence="4" key="1">
    <citation type="journal article" date="2021" name="PeerJ">
        <title>Extensive microbial diversity within the chicken gut microbiome revealed by metagenomics and culture.</title>
        <authorList>
            <person name="Gilroy R."/>
            <person name="Ravi A."/>
            <person name="Getino M."/>
            <person name="Pursley I."/>
            <person name="Horton D.L."/>
            <person name="Alikhan N.F."/>
            <person name="Baker D."/>
            <person name="Gharbi K."/>
            <person name="Hall N."/>
            <person name="Watson M."/>
            <person name="Adriaenssens E.M."/>
            <person name="Foster-Nyarko E."/>
            <person name="Jarju S."/>
            <person name="Secka A."/>
            <person name="Antonio M."/>
            <person name="Oren A."/>
            <person name="Chaudhuri R.R."/>
            <person name="La Ragione R."/>
            <person name="Hildebrand F."/>
            <person name="Pallen M.J."/>
        </authorList>
    </citation>
    <scope>NUCLEOTIDE SEQUENCE</scope>
    <source>
        <strain evidence="4">3436</strain>
    </source>
</reference>